<evidence type="ECO:0000313" key="4">
    <source>
        <dbReference type="EMBL" id="AWB27882.1"/>
    </source>
</evidence>
<dbReference type="InterPro" id="IPR026371">
    <property type="entry name" value="PGF_CTERM"/>
</dbReference>
<evidence type="ECO:0000256" key="2">
    <source>
        <dbReference type="SAM" id="MobiDB-lite"/>
    </source>
</evidence>
<feature type="compositionally biased region" description="Acidic residues" evidence="2">
    <location>
        <begin position="211"/>
        <end position="226"/>
    </location>
</feature>
<feature type="transmembrane region" description="Helical" evidence="3">
    <location>
        <begin position="246"/>
        <end position="264"/>
    </location>
</feature>
<feature type="region of interest" description="Disordered" evidence="2">
    <location>
        <begin position="148"/>
        <end position="240"/>
    </location>
</feature>
<name>A0A2R4X258_9EURY</name>
<gene>
    <name evidence="4" type="ORF">HARCEL1_09225</name>
</gene>
<dbReference type="GO" id="GO:0030115">
    <property type="term" value="C:S-layer"/>
    <property type="evidence" value="ECO:0007669"/>
    <property type="project" value="UniProtKB-SubCell"/>
</dbReference>
<evidence type="ECO:0000256" key="1">
    <source>
        <dbReference type="ARBA" id="ARBA00022729"/>
    </source>
</evidence>
<keyword evidence="3" id="KW-0472">Membrane</keyword>
<keyword evidence="5" id="KW-1185">Reference proteome</keyword>
<dbReference type="GO" id="GO:0005886">
    <property type="term" value="C:plasma membrane"/>
    <property type="evidence" value="ECO:0007669"/>
    <property type="project" value="UniProtKB-SubCell"/>
</dbReference>
<dbReference type="AlphaFoldDB" id="A0A2R4X258"/>
<organism evidence="4 5">
    <name type="scientific">Halococcoides cellulosivorans</name>
    <dbReference type="NCBI Taxonomy" id="1679096"/>
    <lineage>
        <taxon>Archaea</taxon>
        <taxon>Methanobacteriati</taxon>
        <taxon>Methanobacteriota</taxon>
        <taxon>Stenosarchaea group</taxon>
        <taxon>Halobacteria</taxon>
        <taxon>Halobacteriales</taxon>
        <taxon>Haloarculaceae</taxon>
        <taxon>Halococcoides</taxon>
    </lineage>
</organism>
<evidence type="ECO:0000256" key="3">
    <source>
        <dbReference type="SAM" id="Phobius"/>
    </source>
</evidence>
<dbReference type="RefSeq" id="WP_108382704.1">
    <property type="nucleotide sequence ID" value="NZ_CP028858.1"/>
</dbReference>
<feature type="compositionally biased region" description="Low complexity" evidence="2">
    <location>
        <begin position="200"/>
        <end position="210"/>
    </location>
</feature>
<feature type="compositionally biased region" description="Low complexity" evidence="2">
    <location>
        <begin position="159"/>
        <end position="192"/>
    </location>
</feature>
<dbReference type="GeneID" id="36512686"/>
<evidence type="ECO:0008006" key="6">
    <source>
        <dbReference type="Google" id="ProtNLM"/>
    </source>
</evidence>
<dbReference type="KEGG" id="harc:HARCEL1_09225"/>
<keyword evidence="3" id="KW-0812">Transmembrane</keyword>
<accession>A0A2R4X258</accession>
<dbReference type="NCBIfam" id="TIGR04126">
    <property type="entry name" value="PGF_CTERM"/>
    <property type="match status" value="1"/>
</dbReference>
<sequence>MKRTAIGVVAVAVVVALASPAVVGAADGPVLNGTMSGEDTVVVAIETVPDGGISGFDLTVEATGDASFESAAAGSDFLVSNAKVADDGRSVSVKAADSAEQISGGETDLELATIQLSGTADRPPVDITDVEIQANDGTEYDVTIRVEGADDSSSGGGADPTATDTDDTPTATSTTAETTTESTSTETTAATDETTESVDAETTAVESTTASEDDPATTEADADDVTTAETTDGGGAPATTGSGPGFGVALALAALAAIGLFARVRPY</sequence>
<evidence type="ECO:0000313" key="5">
    <source>
        <dbReference type="Proteomes" id="UP000244727"/>
    </source>
</evidence>
<proteinExistence type="predicted"/>
<dbReference type="Proteomes" id="UP000244727">
    <property type="component" value="Chromosome"/>
</dbReference>
<keyword evidence="1" id="KW-0732">Signal</keyword>
<keyword evidence="3" id="KW-1133">Transmembrane helix</keyword>
<dbReference type="EMBL" id="CP028858">
    <property type="protein sequence ID" value="AWB27882.1"/>
    <property type="molecule type" value="Genomic_DNA"/>
</dbReference>
<reference evidence="4 5" key="1">
    <citation type="submission" date="2018-04" db="EMBL/GenBank/DDBJ databases">
        <title>Halococcoides cellulosivorans gen. nov., sp. nov., an extremely halophilic cellulose-utilizing haloarchaeon from hypersaline lakes.</title>
        <authorList>
            <person name="Sorokin D.Y."/>
            <person name="Toshchakov S.V."/>
            <person name="Samarov N.I."/>
            <person name="Korzhenkov A."/>
            <person name="Kublanov I.V."/>
        </authorList>
    </citation>
    <scope>NUCLEOTIDE SEQUENCE [LARGE SCALE GENOMIC DNA]</scope>
    <source>
        <strain evidence="4 5">HArcel1</strain>
    </source>
</reference>
<protein>
    <recommendedName>
        <fullName evidence="6">PGF-CTERM sorting domain-containing protein</fullName>
    </recommendedName>
</protein>